<gene>
    <name evidence="3" type="ORF">ACFOY1_13850</name>
</gene>
<evidence type="ECO:0000259" key="2">
    <source>
        <dbReference type="Pfam" id="PF04909"/>
    </source>
</evidence>
<feature type="domain" description="Amidohydrolase-related" evidence="2">
    <location>
        <begin position="43"/>
        <end position="320"/>
    </location>
</feature>
<dbReference type="EMBL" id="JBHSBV010000004">
    <property type="protein sequence ID" value="MFC4202039.1"/>
    <property type="molecule type" value="Genomic_DNA"/>
</dbReference>
<feature type="region of interest" description="Disordered" evidence="1">
    <location>
        <begin position="1"/>
        <end position="31"/>
    </location>
</feature>
<dbReference type="Pfam" id="PF04909">
    <property type="entry name" value="Amidohydro_2"/>
    <property type="match status" value="1"/>
</dbReference>
<keyword evidence="4" id="KW-1185">Reference proteome</keyword>
<dbReference type="PANTHER" id="PTHR35563">
    <property type="entry name" value="BARREL METAL-DEPENDENT HYDROLASE, PUTATIVE (AFU_ORTHOLOGUE AFUA_1G16240)-RELATED"/>
    <property type="match status" value="1"/>
</dbReference>
<dbReference type="InterPro" id="IPR006680">
    <property type="entry name" value="Amidohydro-rel"/>
</dbReference>
<dbReference type="InterPro" id="IPR052358">
    <property type="entry name" value="Aro_Compnd_Degr_Hydrolases"/>
</dbReference>
<feature type="compositionally biased region" description="Polar residues" evidence="1">
    <location>
        <begin position="1"/>
        <end position="11"/>
    </location>
</feature>
<sequence>MPLISSPSGTSRPPREGSTFHKPPNPTPNHIHAPRVTLPARSCDCHVHVFDPARFPYADERSYTPGPAGITDLEAFERQIGTDRVVLVQPSSYGTDNSCLIDALRRLGRRARGVAVVDPLCVVPAQIDMLHAAGVRAIRLNLEVKGVHDAERGKAAIADALDVVAGPEWAIQIHADLGLIQHMAGTISQARVPFILDHFGGLKAEKGLGQSGFEALLDLLRNGNVYVKLSAPYRASRLASYADLAPFARRLIETAPDRLIWASDWPHTGSSSQRNGDLSRIEPFRQVDAGAALDLLRDWAPDEAVHRNILVETPARLYDFAD</sequence>
<organism evidence="3 4">
    <name type="scientific">Candidimonas humi</name>
    <dbReference type="NCBI Taxonomy" id="683355"/>
    <lineage>
        <taxon>Bacteria</taxon>
        <taxon>Pseudomonadati</taxon>
        <taxon>Pseudomonadota</taxon>
        <taxon>Betaproteobacteria</taxon>
        <taxon>Burkholderiales</taxon>
        <taxon>Alcaligenaceae</taxon>
        <taxon>Candidimonas</taxon>
    </lineage>
</organism>
<comment type="caution">
    <text evidence="3">The sequence shown here is derived from an EMBL/GenBank/DDBJ whole genome shotgun (WGS) entry which is preliminary data.</text>
</comment>
<evidence type="ECO:0000313" key="4">
    <source>
        <dbReference type="Proteomes" id="UP001595848"/>
    </source>
</evidence>
<evidence type="ECO:0000256" key="1">
    <source>
        <dbReference type="SAM" id="MobiDB-lite"/>
    </source>
</evidence>
<protein>
    <submittedName>
        <fullName evidence="3">Amidohydrolase family protein</fullName>
    </submittedName>
</protein>
<proteinExistence type="predicted"/>
<dbReference type="Proteomes" id="UP001595848">
    <property type="component" value="Unassembled WGS sequence"/>
</dbReference>
<name>A0ABV8NYK7_9BURK</name>
<dbReference type="RefSeq" id="WP_217964713.1">
    <property type="nucleotide sequence ID" value="NZ_JAHTBN010000004.1"/>
</dbReference>
<accession>A0ABV8NYK7</accession>
<evidence type="ECO:0000313" key="3">
    <source>
        <dbReference type="EMBL" id="MFC4202039.1"/>
    </source>
</evidence>
<dbReference type="PANTHER" id="PTHR35563:SF2">
    <property type="entry name" value="BARREL METAL-DEPENDENT HYDROLASE, PUTATIVE (AFU_ORTHOLOGUE AFUA_1G16240)-RELATED"/>
    <property type="match status" value="1"/>
</dbReference>
<reference evidence="4" key="1">
    <citation type="journal article" date="2019" name="Int. J. Syst. Evol. Microbiol.">
        <title>The Global Catalogue of Microorganisms (GCM) 10K type strain sequencing project: providing services to taxonomists for standard genome sequencing and annotation.</title>
        <authorList>
            <consortium name="The Broad Institute Genomics Platform"/>
            <consortium name="The Broad Institute Genome Sequencing Center for Infectious Disease"/>
            <person name="Wu L."/>
            <person name="Ma J."/>
        </authorList>
    </citation>
    <scope>NUCLEOTIDE SEQUENCE [LARGE SCALE GENOMIC DNA]</scope>
    <source>
        <strain evidence="4">LMG 24813</strain>
    </source>
</reference>